<gene>
    <name evidence="1" type="ORF">PFRI_30340</name>
</gene>
<proteinExistence type="predicted"/>
<protein>
    <submittedName>
        <fullName evidence="1">Uncharacterized protein</fullName>
    </submittedName>
</protein>
<dbReference type="Proteomes" id="UP000184514">
    <property type="component" value="Unassembled WGS sequence"/>
</dbReference>
<name>A0A1L9NTR9_9RHOB</name>
<accession>A0A1L9NTR9</accession>
<organism evidence="1 2">
    <name type="scientific">Planktotalea frisia</name>
    <dbReference type="NCBI Taxonomy" id="696762"/>
    <lineage>
        <taxon>Bacteria</taxon>
        <taxon>Pseudomonadati</taxon>
        <taxon>Pseudomonadota</taxon>
        <taxon>Alphaproteobacteria</taxon>
        <taxon>Rhodobacterales</taxon>
        <taxon>Paracoccaceae</taxon>
        <taxon>Planktotalea</taxon>
    </lineage>
</organism>
<reference evidence="1 2" key="1">
    <citation type="submission" date="2016-10" db="EMBL/GenBank/DDBJ databases">
        <title>Genome sequence of Planktotalea frisia SH6-1.</title>
        <authorList>
            <person name="Poehlein A."/>
            <person name="Bakenhus I."/>
            <person name="Voget S."/>
            <person name="Brinkhoff T."/>
            <person name="Simon M."/>
        </authorList>
    </citation>
    <scope>NUCLEOTIDE SEQUENCE [LARGE SCALE GENOMIC DNA]</scope>
    <source>
        <strain evidence="1 2">SH6-1</strain>
    </source>
</reference>
<dbReference type="EMBL" id="MLCB01000170">
    <property type="protein sequence ID" value="OJI92716.1"/>
    <property type="molecule type" value="Genomic_DNA"/>
</dbReference>
<keyword evidence="2" id="KW-1185">Reference proteome</keyword>
<comment type="caution">
    <text evidence="1">The sequence shown here is derived from an EMBL/GenBank/DDBJ whole genome shotgun (WGS) entry which is preliminary data.</text>
</comment>
<dbReference type="AlphaFoldDB" id="A0A1L9NTR9"/>
<evidence type="ECO:0000313" key="1">
    <source>
        <dbReference type="EMBL" id="OJI92716.1"/>
    </source>
</evidence>
<evidence type="ECO:0000313" key="2">
    <source>
        <dbReference type="Proteomes" id="UP000184514"/>
    </source>
</evidence>
<sequence length="100" mass="11444">MSHCILHIGWHKTGTTTLQQFSYQNRDKLAAIGVHYPDWNHNHGAALVSTFRQDTGYYFAETFVPPRPKFAHIAPAEWGRSVFQDAIRFDLPPETSLSLM</sequence>